<proteinExistence type="predicted"/>
<name>A0ABX8WLT5_9HYPH</name>
<sequence length="438" mass="47407">MRLALLGLSAALALLPVPALADALTLMGKLGSREIVVELTQPQDGAVAGRFAFMDTGGDVPLVPVSSDGKTWLLNEEAPCGEDDCVLDVNGKLVAAPIAAVWQLTYDPETYIATGIRQSVGSKAKEQALELATIAWRPLGESEEATAFSLHDRSAQYAFMMDWQLDWSTAPYEMTLMDVPLKFGPETGLGGAVYHEVVDPRTLFAFPRILSFADGASVEPANAILADRHARMNLAAFDCLAFRFGSYGMGSNWGDFGGHLGDYDQELVELSYASPLLVSWSQSGSLFCMGAHPYNHADSFTYDVATGKPLDLRQVFSAWVPREWGAAPDEVADTDLAFENPDAYHWGPSPELIAYVRDNLPPEYAAADSEMDDDCYSAGSLADQLDIRFGPGPSAIFTASGYPHIMSFCNSDLLTVPLAELGRFLAPTARDYFPELSD</sequence>
<dbReference type="EMBL" id="CP080590">
    <property type="protein sequence ID" value="QYO77255.1"/>
    <property type="molecule type" value="Genomic_DNA"/>
</dbReference>
<evidence type="ECO:0000256" key="1">
    <source>
        <dbReference type="SAM" id="SignalP"/>
    </source>
</evidence>
<keyword evidence="1" id="KW-0732">Signal</keyword>
<gene>
    <name evidence="2" type="ORF">K1X15_01270</name>
</gene>
<organism evidence="2 3">
    <name type="scientific">Devosia salina</name>
    <dbReference type="NCBI Taxonomy" id="2860336"/>
    <lineage>
        <taxon>Bacteria</taxon>
        <taxon>Pseudomonadati</taxon>
        <taxon>Pseudomonadota</taxon>
        <taxon>Alphaproteobacteria</taxon>
        <taxon>Hyphomicrobiales</taxon>
        <taxon>Devosiaceae</taxon>
        <taxon>Devosia</taxon>
    </lineage>
</organism>
<dbReference type="RefSeq" id="WP_220305717.1">
    <property type="nucleotide sequence ID" value="NZ_CP080590.1"/>
</dbReference>
<keyword evidence="3" id="KW-1185">Reference proteome</keyword>
<reference evidence="2 3" key="1">
    <citation type="submission" date="2021-08" db="EMBL/GenBank/DDBJ databases">
        <title>Devosia salina sp. nov., isolated from the South China Sea sediment.</title>
        <authorList>
            <person name="Zhou Z."/>
        </authorList>
    </citation>
    <scope>NUCLEOTIDE SEQUENCE [LARGE SCALE GENOMIC DNA]</scope>
    <source>
        <strain evidence="2 3">SCS-3</strain>
    </source>
</reference>
<feature type="chain" id="PRO_5045737964" evidence="1">
    <location>
        <begin position="22"/>
        <end position="438"/>
    </location>
</feature>
<accession>A0ABX8WLT5</accession>
<dbReference type="Proteomes" id="UP000825799">
    <property type="component" value="Chromosome"/>
</dbReference>
<feature type="signal peptide" evidence="1">
    <location>
        <begin position="1"/>
        <end position="21"/>
    </location>
</feature>
<evidence type="ECO:0000313" key="2">
    <source>
        <dbReference type="EMBL" id="QYO77255.1"/>
    </source>
</evidence>
<protein>
    <submittedName>
        <fullName evidence="2">Uncharacterized protein</fullName>
    </submittedName>
</protein>
<evidence type="ECO:0000313" key="3">
    <source>
        <dbReference type="Proteomes" id="UP000825799"/>
    </source>
</evidence>